<feature type="domain" description="WxL" evidence="2">
    <location>
        <begin position="42"/>
        <end position="226"/>
    </location>
</feature>
<dbReference type="OrthoDB" id="2356942at2"/>
<dbReference type="EMBL" id="CP013614">
    <property type="protein sequence ID" value="ALS00027.1"/>
    <property type="molecule type" value="Genomic_DNA"/>
</dbReference>
<evidence type="ECO:0000256" key="1">
    <source>
        <dbReference type="SAM" id="MobiDB-lite"/>
    </source>
</evidence>
<sequence length="230" mass="25061">MKSTCLKVALAGAFLLIVYDGKTSLAVTTDALKADVDAVVIEGKENPVPPLFGQDPEDPTNNGTNSSGLLKIDRVPNFSFGKVVRSGLYQEEKAINSNPYIQISDLRGSLGGWTLYAKISNFVSEPTTDNQKKYLLSGASLSLNKGDIQEYNSEYAAPPKSHSVSLNKYQQKVMSADKNTGQGVWATRWKSEKMVNDYITLDVLPGAAKAGRDYTATIFWQLADVPNTEN</sequence>
<feature type="compositionally biased region" description="Polar residues" evidence="1">
    <location>
        <begin position="59"/>
        <end position="68"/>
    </location>
</feature>
<dbReference type="Pfam" id="PF13731">
    <property type="entry name" value="WxL"/>
    <property type="match status" value="1"/>
</dbReference>
<evidence type="ECO:0000313" key="6">
    <source>
        <dbReference type="Proteomes" id="UP000183039"/>
    </source>
</evidence>
<proteinExistence type="predicted"/>
<dbReference type="KEGG" id="ess:ATZ33_01100"/>
<evidence type="ECO:0000313" key="3">
    <source>
        <dbReference type="EMBL" id="ALS00027.1"/>
    </source>
</evidence>
<name>A0A0S3K6V9_9ENTE</name>
<organism evidence="4 6">
    <name type="scientific">Enterococcus silesiacus</name>
    <dbReference type="NCBI Taxonomy" id="332949"/>
    <lineage>
        <taxon>Bacteria</taxon>
        <taxon>Bacillati</taxon>
        <taxon>Bacillota</taxon>
        <taxon>Bacilli</taxon>
        <taxon>Lactobacillales</taxon>
        <taxon>Enterococcaceae</taxon>
        <taxon>Enterococcus</taxon>
    </lineage>
</organism>
<reference evidence="3 5" key="2">
    <citation type="submission" date="2015-12" db="EMBL/GenBank/DDBJ databases">
        <authorList>
            <person name="Lauer A."/>
            <person name="Humrighouse B."/>
            <person name="Loparev V."/>
            <person name="Shewmaker P.L."/>
            <person name="Whitney A.M."/>
            <person name="McLaughlin R.W."/>
        </authorList>
    </citation>
    <scope>NUCLEOTIDE SEQUENCE [LARGE SCALE GENOMIC DNA]</scope>
    <source>
        <strain evidence="3 5">LMG 23085</strain>
    </source>
</reference>
<reference evidence="4 6" key="1">
    <citation type="submission" date="2014-12" db="EMBL/GenBank/DDBJ databases">
        <title>Draft genome sequences of 29 type strains of Enterococci.</title>
        <authorList>
            <person name="Zhong Z."/>
            <person name="Sun Z."/>
            <person name="Liu W."/>
            <person name="Zhang W."/>
            <person name="Zhang H."/>
        </authorList>
    </citation>
    <scope>NUCLEOTIDE SEQUENCE [LARGE SCALE GENOMIC DNA]</scope>
    <source>
        <strain evidence="4 6">DSM 22801</strain>
    </source>
</reference>
<dbReference type="Proteomes" id="UP000065511">
    <property type="component" value="Chromosome"/>
</dbReference>
<feature type="region of interest" description="Disordered" evidence="1">
    <location>
        <begin position="47"/>
        <end position="68"/>
    </location>
</feature>
<gene>
    <name evidence="3" type="ORF">ATZ33_01100</name>
    <name evidence="4" type="ORF">RV15_GL002347</name>
</gene>
<dbReference type="RefSeq" id="WP_071879084.1">
    <property type="nucleotide sequence ID" value="NZ_JXLC01000031.1"/>
</dbReference>
<keyword evidence="5" id="KW-1185">Reference proteome</keyword>
<accession>A0A0S3K6V9</accession>
<evidence type="ECO:0000313" key="4">
    <source>
        <dbReference type="EMBL" id="OJG86749.1"/>
    </source>
</evidence>
<protein>
    <recommendedName>
        <fullName evidence="2">WxL domain-containing protein</fullName>
    </recommendedName>
</protein>
<evidence type="ECO:0000259" key="2">
    <source>
        <dbReference type="Pfam" id="PF13731"/>
    </source>
</evidence>
<dbReference type="InterPro" id="IPR027994">
    <property type="entry name" value="WxL_dom"/>
</dbReference>
<dbReference type="Proteomes" id="UP000183039">
    <property type="component" value="Unassembled WGS sequence"/>
</dbReference>
<evidence type="ECO:0000313" key="5">
    <source>
        <dbReference type="Proteomes" id="UP000065511"/>
    </source>
</evidence>
<dbReference type="EMBL" id="JXLC01000031">
    <property type="protein sequence ID" value="OJG86749.1"/>
    <property type="molecule type" value="Genomic_DNA"/>
</dbReference>
<dbReference type="AlphaFoldDB" id="A0A0S3K6V9"/>